<proteinExistence type="predicted"/>
<sequence>MNSVTLSQLRAHSLLPIGLTLCVTLFALGGSELTAILRFDREALLHDGQVWRLFTGHLVHLGWSHTGLNIAGLVLIWVLVGHRFDNRQWSAIIAALMLGISLGLLLFNPTLNWYVGLSGVLHGMLVAGAIADIRSGDKTAWVLLILIAAKLIWEQITGALPGSEAAAGGNVIVDAHFYGGLVGLVLGFLFKPRTT</sequence>
<evidence type="ECO:0000256" key="2">
    <source>
        <dbReference type="ARBA" id="ARBA00022692"/>
    </source>
</evidence>
<gene>
    <name evidence="7" type="ORF">MNBD_GAMMA19-44</name>
</gene>
<dbReference type="GO" id="GO:0016020">
    <property type="term" value="C:membrane"/>
    <property type="evidence" value="ECO:0007669"/>
    <property type="project" value="UniProtKB-SubCell"/>
</dbReference>
<feature type="transmembrane region" description="Helical" evidence="5">
    <location>
        <begin position="12"/>
        <end position="37"/>
    </location>
</feature>
<feature type="domain" description="Peptidase S54 rhomboid" evidence="6">
    <location>
        <begin position="48"/>
        <end position="191"/>
    </location>
</feature>
<organism evidence="7">
    <name type="scientific">hydrothermal vent metagenome</name>
    <dbReference type="NCBI Taxonomy" id="652676"/>
    <lineage>
        <taxon>unclassified sequences</taxon>
        <taxon>metagenomes</taxon>
        <taxon>ecological metagenomes</taxon>
    </lineage>
</organism>
<feature type="transmembrane region" description="Helical" evidence="5">
    <location>
        <begin position="57"/>
        <end position="80"/>
    </location>
</feature>
<dbReference type="EMBL" id="UOFV01000163">
    <property type="protein sequence ID" value="VAW99115.1"/>
    <property type="molecule type" value="Genomic_DNA"/>
</dbReference>
<keyword evidence="2 5" id="KW-0812">Transmembrane</keyword>
<feature type="transmembrane region" description="Helical" evidence="5">
    <location>
        <begin position="89"/>
        <end position="107"/>
    </location>
</feature>
<evidence type="ECO:0000313" key="7">
    <source>
        <dbReference type="EMBL" id="VAW99115.1"/>
    </source>
</evidence>
<evidence type="ECO:0000256" key="1">
    <source>
        <dbReference type="ARBA" id="ARBA00004141"/>
    </source>
</evidence>
<dbReference type="Pfam" id="PF01694">
    <property type="entry name" value="Rhomboid"/>
    <property type="match status" value="1"/>
</dbReference>
<accession>A0A3B0ZZT1</accession>
<evidence type="ECO:0000256" key="3">
    <source>
        <dbReference type="ARBA" id="ARBA00022989"/>
    </source>
</evidence>
<feature type="transmembrane region" description="Helical" evidence="5">
    <location>
        <begin position="140"/>
        <end position="160"/>
    </location>
</feature>
<protein>
    <recommendedName>
        <fullName evidence="6">Peptidase S54 rhomboid domain-containing protein</fullName>
    </recommendedName>
</protein>
<feature type="transmembrane region" description="Helical" evidence="5">
    <location>
        <begin position="113"/>
        <end position="133"/>
    </location>
</feature>
<dbReference type="GO" id="GO:0004252">
    <property type="term" value="F:serine-type endopeptidase activity"/>
    <property type="evidence" value="ECO:0007669"/>
    <property type="project" value="InterPro"/>
</dbReference>
<dbReference type="InterPro" id="IPR023826">
    <property type="entry name" value="Rhom-like_SP_proteobac"/>
</dbReference>
<evidence type="ECO:0000259" key="6">
    <source>
        <dbReference type="Pfam" id="PF01694"/>
    </source>
</evidence>
<dbReference type="InterPro" id="IPR035952">
    <property type="entry name" value="Rhomboid-like_sf"/>
</dbReference>
<feature type="transmembrane region" description="Helical" evidence="5">
    <location>
        <begin position="172"/>
        <end position="190"/>
    </location>
</feature>
<evidence type="ECO:0000256" key="5">
    <source>
        <dbReference type="SAM" id="Phobius"/>
    </source>
</evidence>
<comment type="subcellular location">
    <subcellularLocation>
        <location evidence="1">Membrane</location>
        <topology evidence="1">Multi-pass membrane protein</topology>
    </subcellularLocation>
</comment>
<dbReference type="Gene3D" id="1.20.1540.10">
    <property type="entry name" value="Rhomboid-like"/>
    <property type="match status" value="1"/>
</dbReference>
<name>A0A3B0ZZT1_9ZZZZ</name>
<reference evidence="7" key="1">
    <citation type="submission" date="2018-06" db="EMBL/GenBank/DDBJ databases">
        <authorList>
            <person name="Zhirakovskaya E."/>
        </authorList>
    </citation>
    <scope>NUCLEOTIDE SEQUENCE</scope>
</reference>
<dbReference type="NCBIfam" id="TIGR03902">
    <property type="entry name" value="rhom_GG_sort"/>
    <property type="match status" value="1"/>
</dbReference>
<dbReference type="InterPro" id="IPR022764">
    <property type="entry name" value="Peptidase_S54_rhomboid_dom"/>
</dbReference>
<evidence type="ECO:0000256" key="4">
    <source>
        <dbReference type="ARBA" id="ARBA00023136"/>
    </source>
</evidence>
<dbReference type="AlphaFoldDB" id="A0A3B0ZZT1"/>
<keyword evidence="3 5" id="KW-1133">Transmembrane helix</keyword>
<keyword evidence="4 5" id="KW-0472">Membrane</keyword>
<dbReference type="SUPFAM" id="SSF144091">
    <property type="entry name" value="Rhomboid-like"/>
    <property type="match status" value="1"/>
</dbReference>